<dbReference type="STRING" id="42253.NITMOv2_4798"/>
<feature type="signal peptide" evidence="4">
    <location>
        <begin position="1"/>
        <end position="30"/>
    </location>
</feature>
<dbReference type="Pfam" id="PF03865">
    <property type="entry name" value="ShlB"/>
    <property type="match status" value="1"/>
</dbReference>
<proteinExistence type="predicted"/>
<evidence type="ECO:0000256" key="3">
    <source>
        <dbReference type="ARBA" id="ARBA00023237"/>
    </source>
</evidence>
<dbReference type="Proteomes" id="UP000069205">
    <property type="component" value="Chromosome"/>
</dbReference>
<dbReference type="PANTHER" id="PTHR34597">
    <property type="entry name" value="SLR1661 PROTEIN"/>
    <property type="match status" value="1"/>
</dbReference>
<evidence type="ECO:0000313" key="8">
    <source>
        <dbReference type="Proteomes" id="UP000069205"/>
    </source>
</evidence>
<keyword evidence="8" id="KW-1185">Reference proteome</keyword>
<feature type="chain" id="PRO_5005477033" description="POTRA domain-containing protein" evidence="4">
    <location>
        <begin position="31"/>
        <end position="584"/>
    </location>
</feature>
<keyword evidence="1" id="KW-0472">Membrane</keyword>
<dbReference type="PANTHER" id="PTHR34597:SF6">
    <property type="entry name" value="BLR6126 PROTEIN"/>
    <property type="match status" value="1"/>
</dbReference>
<dbReference type="PATRIC" id="fig|42253.5.peg.4732"/>
<dbReference type="Gene3D" id="2.40.160.50">
    <property type="entry name" value="membrane protein fhac: a member of the omp85/tpsb transporter family"/>
    <property type="match status" value="1"/>
</dbReference>
<evidence type="ECO:0000259" key="6">
    <source>
        <dbReference type="Pfam" id="PF08479"/>
    </source>
</evidence>
<dbReference type="Gene3D" id="3.10.20.310">
    <property type="entry name" value="membrane protein fhac"/>
    <property type="match status" value="1"/>
</dbReference>
<dbReference type="KEGG" id="nmv:NITMOv2_4798"/>
<dbReference type="RefSeq" id="WP_053381866.1">
    <property type="nucleotide sequence ID" value="NZ_CP011801.1"/>
</dbReference>
<dbReference type="GO" id="GO:0098046">
    <property type="term" value="C:type V protein secretion system complex"/>
    <property type="evidence" value="ECO:0007669"/>
    <property type="project" value="TreeGrafter"/>
</dbReference>
<keyword evidence="1" id="KW-1134">Transmembrane beta strand</keyword>
<evidence type="ECO:0008006" key="9">
    <source>
        <dbReference type="Google" id="ProtNLM"/>
    </source>
</evidence>
<dbReference type="InterPro" id="IPR013686">
    <property type="entry name" value="Polypept-transport_assoc_ShlB"/>
</dbReference>
<dbReference type="EMBL" id="CP011801">
    <property type="protein sequence ID" value="ALA61166.1"/>
    <property type="molecule type" value="Genomic_DNA"/>
</dbReference>
<reference evidence="7 8" key="1">
    <citation type="journal article" date="2015" name="Proc. Natl. Acad. Sci. U.S.A.">
        <title>Expanded metabolic versatility of ubiquitous nitrite-oxidizing bacteria from the genus Nitrospira.</title>
        <authorList>
            <person name="Koch H."/>
            <person name="Lucker S."/>
            <person name="Albertsen M."/>
            <person name="Kitzinger K."/>
            <person name="Herbold C."/>
            <person name="Spieck E."/>
            <person name="Nielsen P.H."/>
            <person name="Wagner M."/>
            <person name="Daims H."/>
        </authorList>
    </citation>
    <scope>NUCLEOTIDE SEQUENCE [LARGE SCALE GENOMIC DNA]</scope>
    <source>
        <strain evidence="7 8">NSP M-1</strain>
    </source>
</reference>
<feature type="domain" description="Polypeptide-transport-associated ShlB-type" evidence="6">
    <location>
        <begin position="58"/>
        <end position="133"/>
    </location>
</feature>
<dbReference type="InterPro" id="IPR005565">
    <property type="entry name" value="Hemolysn_activator_HlyB_C"/>
</dbReference>
<feature type="domain" description="Haemolysin activator HlyB C-terminal" evidence="5">
    <location>
        <begin position="415"/>
        <end position="496"/>
    </location>
</feature>
<dbReference type="Pfam" id="PF08479">
    <property type="entry name" value="POTRA_2"/>
    <property type="match status" value="1"/>
</dbReference>
<name>A0A0K2GJQ0_NITMO</name>
<keyword evidence="3" id="KW-0998">Cell outer membrane</keyword>
<dbReference type="OrthoDB" id="9760658at2"/>
<dbReference type="AlphaFoldDB" id="A0A0K2GJQ0"/>
<dbReference type="GO" id="GO:0008320">
    <property type="term" value="F:protein transmembrane transporter activity"/>
    <property type="evidence" value="ECO:0007669"/>
    <property type="project" value="TreeGrafter"/>
</dbReference>
<gene>
    <name evidence="7" type="ORF">NITMOv2_4798</name>
</gene>
<organism evidence="7 8">
    <name type="scientific">Nitrospira moscoviensis</name>
    <dbReference type="NCBI Taxonomy" id="42253"/>
    <lineage>
        <taxon>Bacteria</taxon>
        <taxon>Pseudomonadati</taxon>
        <taxon>Nitrospirota</taxon>
        <taxon>Nitrospiria</taxon>
        <taxon>Nitrospirales</taxon>
        <taxon>Nitrospiraceae</taxon>
        <taxon>Nitrospira</taxon>
    </lineage>
</organism>
<evidence type="ECO:0000256" key="1">
    <source>
        <dbReference type="ARBA" id="ARBA00022452"/>
    </source>
</evidence>
<evidence type="ECO:0000259" key="5">
    <source>
        <dbReference type="Pfam" id="PF03865"/>
    </source>
</evidence>
<keyword evidence="2" id="KW-0812">Transmembrane</keyword>
<dbReference type="InterPro" id="IPR051544">
    <property type="entry name" value="TPS_OM_transporter"/>
</dbReference>
<protein>
    <recommendedName>
        <fullName evidence="9">POTRA domain-containing protein</fullName>
    </recommendedName>
</protein>
<keyword evidence="4" id="KW-0732">Signal</keyword>
<evidence type="ECO:0000256" key="2">
    <source>
        <dbReference type="ARBA" id="ARBA00022692"/>
    </source>
</evidence>
<accession>A0A0K2GJQ0</accession>
<dbReference type="GO" id="GO:0046819">
    <property type="term" value="P:protein secretion by the type V secretion system"/>
    <property type="evidence" value="ECO:0007669"/>
    <property type="project" value="TreeGrafter"/>
</dbReference>
<sequence length="584" mass="62963">MNRQLVRLSVMVWVVAGGTALDMASGHATAAGRSAMTAQAGPPSSGAGVSESPASVGFAVKDIVVEGSALLPQAKIDEITAKYKGPDRQMADLERARAELEKAYQALGFPTIIVSIPEQSIEDGRVRFLVVEGRLFDIRVTGNEHYPRWQILDKLPSLRVGKLLQEKQLVKELDAVNANPDLKVTPVLKAGTEPGTVDLELKVKDRLPLHAKVTSDNKGPFTTPLHRLTVEASYTNLWQADHILSLQTTQTPTDWGAVQGYSATYVAPISGPQNAVAVYASKVVSTSILGGSTLAISPGDVSVAGNATVAGLRYFFPIFEGGTSTHTITVGADYKRLEKTEATFPGTLGTAVVLSPIQYTPLSLGYSAVLPDSHGVTLLSTTAKGYWPVIPGGEKEDFAGDPNDPFNKPGNRAGATGKFFVLQAAFDRAQPLPWGFNLALHADGQWANEPLVPAEQYFAGGMDSVRGYIQSESIGDHAVRGRAELTSPNLIDIPIDWIWQRRKSSEVKIEWKLAAFYDTANLWIARAPTGQRNEFRLEGVGAGLRARLVPYNLTFVFDQGYALRDATATRAGDTFAHFMLSLAY</sequence>
<evidence type="ECO:0000256" key="4">
    <source>
        <dbReference type="SAM" id="SignalP"/>
    </source>
</evidence>
<evidence type="ECO:0000313" key="7">
    <source>
        <dbReference type="EMBL" id="ALA61166.1"/>
    </source>
</evidence>